<dbReference type="Proteomes" id="UP000319432">
    <property type="component" value="Chromosome"/>
</dbReference>
<evidence type="ECO:0000313" key="2">
    <source>
        <dbReference type="Proteomes" id="UP000319432"/>
    </source>
</evidence>
<dbReference type="OrthoDB" id="2111939at2"/>
<protein>
    <submittedName>
        <fullName evidence="1">Uncharacterized protein</fullName>
    </submittedName>
</protein>
<name>A0A518VCR5_BRELA</name>
<dbReference type="AlphaFoldDB" id="A0A518VCR5"/>
<dbReference type="EMBL" id="CP033464">
    <property type="protein sequence ID" value="QDX94768.1"/>
    <property type="molecule type" value="Genomic_DNA"/>
</dbReference>
<proteinExistence type="predicted"/>
<organism evidence="1 2">
    <name type="scientific">Brevibacillus laterosporus</name>
    <name type="common">Bacillus laterosporus</name>
    <dbReference type="NCBI Taxonomy" id="1465"/>
    <lineage>
        <taxon>Bacteria</taxon>
        <taxon>Bacillati</taxon>
        <taxon>Bacillota</taxon>
        <taxon>Bacilli</taxon>
        <taxon>Bacillales</taxon>
        <taxon>Paenibacillaceae</taxon>
        <taxon>Brevibacillus</taxon>
    </lineage>
</organism>
<accession>A0A518VCR5</accession>
<evidence type="ECO:0000313" key="1">
    <source>
        <dbReference type="EMBL" id="QDX94768.1"/>
    </source>
</evidence>
<sequence>MLSHIIPYSPVSQREFIWLAEYTDGTHLSEFDFNTKQENDFYSIDKKAAVRFGLIGHGHKLYYETFGGHFKLGNGQIDLVYKSGEKEYPLTGHNEFYQDLITFKRAEAEIDLLNSSGELSPVITEYVFGYKHKLQFEDISFHIKVLVGLSEKSPALTLRLVSNRDVEGSVGIKLNGKIVSESVSNLTKEASQEFNWEMN</sequence>
<keyword evidence="2" id="KW-1185">Reference proteome</keyword>
<reference evidence="1 2" key="1">
    <citation type="submission" date="2018-11" db="EMBL/GenBank/DDBJ databases">
        <title>Phylogenetic determinants of toxin gene distribution in genomes of Brevibacillus laterosporus.</title>
        <authorList>
            <person name="Glare T.R."/>
            <person name="Durrant A."/>
            <person name="Berry C."/>
            <person name="Palma L."/>
            <person name="Ormskirk M."/>
            <person name="Cox M.O."/>
        </authorList>
    </citation>
    <scope>NUCLEOTIDE SEQUENCE [LARGE SCALE GENOMIC DNA]</scope>
    <source>
        <strain evidence="1 2">1821L</strain>
    </source>
</reference>
<gene>
    <name evidence="1" type="ORF">EEL30_22255</name>
</gene>